<keyword evidence="3 8" id="KW-0813">Transport</keyword>
<protein>
    <recommendedName>
        <fullName evidence="10">Major facilitator superfamily (MFS) profile domain-containing protein</fullName>
    </recommendedName>
</protein>
<proteinExistence type="inferred from homology"/>
<feature type="transmembrane region" description="Helical" evidence="9">
    <location>
        <begin position="421"/>
        <end position="439"/>
    </location>
</feature>
<evidence type="ECO:0000313" key="11">
    <source>
        <dbReference type="EMBL" id="KAF2209062.1"/>
    </source>
</evidence>
<dbReference type="InterPro" id="IPR020846">
    <property type="entry name" value="MFS_dom"/>
</dbReference>
<evidence type="ECO:0000256" key="7">
    <source>
        <dbReference type="ARBA" id="ARBA00026248"/>
    </source>
</evidence>
<evidence type="ECO:0000256" key="3">
    <source>
        <dbReference type="ARBA" id="ARBA00022448"/>
    </source>
</evidence>
<dbReference type="NCBIfam" id="TIGR00879">
    <property type="entry name" value="SP"/>
    <property type="match status" value="1"/>
</dbReference>
<feature type="transmembrane region" description="Helical" evidence="9">
    <location>
        <begin position="197"/>
        <end position="220"/>
    </location>
</feature>
<feature type="transmembrane region" description="Helical" evidence="9">
    <location>
        <begin position="134"/>
        <end position="156"/>
    </location>
</feature>
<dbReference type="InterPro" id="IPR003663">
    <property type="entry name" value="Sugar/inositol_transpt"/>
</dbReference>
<feature type="transmembrane region" description="Helical" evidence="9">
    <location>
        <begin position="354"/>
        <end position="372"/>
    </location>
</feature>
<evidence type="ECO:0000256" key="8">
    <source>
        <dbReference type="RuleBase" id="RU003346"/>
    </source>
</evidence>
<evidence type="ECO:0000256" key="6">
    <source>
        <dbReference type="ARBA" id="ARBA00023136"/>
    </source>
</evidence>
<comment type="subcellular location">
    <subcellularLocation>
        <location evidence="1">Membrane</location>
        <topology evidence="1">Multi-pass membrane protein</topology>
    </subcellularLocation>
</comment>
<dbReference type="OrthoDB" id="6612291at2759"/>
<feature type="transmembrane region" description="Helical" evidence="9">
    <location>
        <begin position="168"/>
        <end position="191"/>
    </location>
</feature>
<feature type="transmembrane region" description="Helical" evidence="9">
    <location>
        <begin position="110"/>
        <end position="128"/>
    </location>
</feature>
<keyword evidence="6 9" id="KW-0472">Membrane</keyword>
<dbReference type="InterPro" id="IPR005829">
    <property type="entry name" value="Sugar_transporter_CS"/>
</dbReference>
<dbReference type="InterPro" id="IPR050360">
    <property type="entry name" value="MFS_Sugar_Transporters"/>
</dbReference>
<dbReference type="Gene3D" id="1.20.1250.20">
    <property type="entry name" value="MFS general substrate transporter like domains"/>
    <property type="match status" value="1"/>
</dbReference>
<keyword evidence="7" id="KW-0462">Maltose metabolism</keyword>
<evidence type="ECO:0000256" key="4">
    <source>
        <dbReference type="ARBA" id="ARBA00022692"/>
    </source>
</evidence>
<feature type="domain" description="Major facilitator superfamily (MFS) profile" evidence="10">
    <location>
        <begin position="33"/>
        <end position="478"/>
    </location>
</feature>
<dbReference type="FunFam" id="1.20.1250.20:FF:000149">
    <property type="entry name" value="MFS transporter, SP family, general alpha glucoside:H+ symporter"/>
    <property type="match status" value="1"/>
</dbReference>
<organism evidence="11 12">
    <name type="scientific">Cercospora zeae-maydis SCOH1-5</name>
    <dbReference type="NCBI Taxonomy" id="717836"/>
    <lineage>
        <taxon>Eukaryota</taxon>
        <taxon>Fungi</taxon>
        <taxon>Dikarya</taxon>
        <taxon>Ascomycota</taxon>
        <taxon>Pezizomycotina</taxon>
        <taxon>Dothideomycetes</taxon>
        <taxon>Dothideomycetidae</taxon>
        <taxon>Mycosphaerellales</taxon>
        <taxon>Mycosphaerellaceae</taxon>
        <taxon>Cercospora</taxon>
    </lineage>
</organism>
<feature type="transmembrane region" description="Helical" evidence="9">
    <location>
        <begin position="79"/>
        <end position="98"/>
    </location>
</feature>
<gene>
    <name evidence="11" type="ORF">CERZMDRAFT_114196</name>
</gene>
<dbReference type="PROSITE" id="PS00217">
    <property type="entry name" value="SUGAR_TRANSPORT_2"/>
    <property type="match status" value="1"/>
</dbReference>
<feature type="transmembrane region" description="Helical" evidence="9">
    <location>
        <begin position="26"/>
        <end position="46"/>
    </location>
</feature>
<dbReference type="InterPro" id="IPR005828">
    <property type="entry name" value="MFS_sugar_transport-like"/>
</dbReference>
<evidence type="ECO:0000256" key="5">
    <source>
        <dbReference type="ARBA" id="ARBA00022989"/>
    </source>
</evidence>
<dbReference type="InterPro" id="IPR036259">
    <property type="entry name" value="MFS_trans_sf"/>
</dbReference>
<accession>A0A6A6F5H0</accession>
<dbReference type="Pfam" id="PF00083">
    <property type="entry name" value="Sugar_tr"/>
    <property type="match status" value="1"/>
</dbReference>
<keyword evidence="4 9" id="KW-0812">Transmembrane</keyword>
<comment type="similarity">
    <text evidence="2 8">Belongs to the major facilitator superfamily. Sugar transporter (TC 2.A.1.1) family.</text>
</comment>
<keyword evidence="12" id="KW-1185">Reference proteome</keyword>
<dbReference type="PANTHER" id="PTHR48022:SF5">
    <property type="entry name" value="ALPHA-GLUCOSIDES PERMEASE MPH2-RELATED"/>
    <property type="match status" value="1"/>
</dbReference>
<name>A0A6A6F5H0_9PEZI</name>
<sequence length="532" mass="58417">MSSVAFDASRAEEAEHLMSIRQGLKLYPKAIGWSVLLSSALIMEGFQTTMLPNLFSQPAFQERFGIHDGKGGYQISAPWQSGLSNGAGVGGFIGLFFAGTSTERFGYRKTMMVALAAITGFIFVVFFANSLTMLLVGEILCGLCWGIFQTTTMTYASEVCPVALRAYLTTYCNLCWVIGQFVAACVLKAVANKTGEYAYKIPFAVQWIWPIPILIGVYFAPESPWWLVRKERFEDATKALLRLTSPGRLDNFDPQESISMMVYTTELERSQQEGTTYLDCFKGADLRRTEVVCLTYAVQNLCGSTIMGYSTYFMIQAGMSPSHSFGMSIGQYGMGAIGTISSWFMMSKVGRRTLYLYGTAILGAALLVVGGLGSVSTDNTDAQWAIGAVLLTYTFIYDATVGPVCYSLVPELSSTRLRNKSVVLARNLYNIIGIVLNVLTPRMLNPTAWAWGAKAAYFWVGSCALCCTWIYFRLPEPKGRTYAELDVLFKNGTPARKFKSTVVDPFADVLGTEKQGELKSGAVHIDNVGDTV</sequence>
<dbReference type="PANTHER" id="PTHR48022">
    <property type="entry name" value="PLASTIDIC GLUCOSE TRANSPORTER 4"/>
    <property type="match status" value="1"/>
</dbReference>
<evidence type="ECO:0000259" key="10">
    <source>
        <dbReference type="PROSITE" id="PS50850"/>
    </source>
</evidence>
<evidence type="ECO:0000256" key="1">
    <source>
        <dbReference type="ARBA" id="ARBA00004141"/>
    </source>
</evidence>
<feature type="transmembrane region" description="Helical" evidence="9">
    <location>
        <begin position="451"/>
        <end position="472"/>
    </location>
</feature>
<dbReference type="GO" id="GO:0000023">
    <property type="term" value="P:maltose metabolic process"/>
    <property type="evidence" value="ECO:0007669"/>
    <property type="project" value="UniProtKB-KW"/>
</dbReference>
<dbReference type="SUPFAM" id="SSF103473">
    <property type="entry name" value="MFS general substrate transporter"/>
    <property type="match status" value="1"/>
</dbReference>
<evidence type="ECO:0000313" key="12">
    <source>
        <dbReference type="Proteomes" id="UP000799539"/>
    </source>
</evidence>
<keyword evidence="5 9" id="KW-1133">Transmembrane helix</keyword>
<dbReference type="GO" id="GO:0005351">
    <property type="term" value="F:carbohydrate:proton symporter activity"/>
    <property type="evidence" value="ECO:0007669"/>
    <property type="project" value="TreeGrafter"/>
</dbReference>
<feature type="transmembrane region" description="Helical" evidence="9">
    <location>
        <begin position="384"/>
        <end position="409"/>
    </location>
</feature>
<dbReference type="Proteomes" id="UP000799539">
    <property type="component" value="Unassembled WGS sequence"/>
</dbReference>
<evidence type="ECO:0000256" key="2">
    <source>
        <dbReference type="ARBA" id="ARBA00010992"/>
    </source>
</evidence>
<evidence type="ECO:0000256" key="9">
    <source>
        <dbReference type="SAM" id="Phobius"/>
    </source>
</evidence>
<dbReference type="AlphaFoldDB" id="A0A6A6F5H0"/>
<dbReference type="PROSITE" id="PS50850">
    <property type="entry name" value="MFS"/>
    <property type="match status" value="1"/>
</dbReference>
<reference evidence="11" key="1">
    <citation type="journal article" date="2020" name="Stud. Mycol.">
        <title>101 Dothideomycetes genomes: a test case for predicting lifestyles and emergence of pathogens.</title>
        <authorList>
            <person name="Haridas S."/>
            <person name="Albert R."/>
            <person name="Binder M."/>
            <person name="Bloem J."/>
            <person name="Labutti K."/>
            <person name="Salamov A."/>
            <person name="Andreopoulos B."/>
            <person name="Baker S."/>
            <person name="Barry K."/>
            <person name="Bills G."/>
            <person name="Bluhm B."/>
            <person name="Cannon C."/>
            <person name="Castanera R."/>
            <person name="Culley D."/>
            <person name="Daum C."/>
            <person name="Ezra D."/>
            <person name="Gonzalez J."/>
            <person name="Henrissat B."/>
            <person name="Kuo A."/>
            <person name="Liang C."/>
            <person name="Lipzen A."/>
            <person name="Lutzoni F."/>
            <person name="Magnuson J."/>
            <person name="Mondo S."/>
            <person name="Nolan M."/>
            <person name="Ohm R."/>
            <person name="Pangilinan J."/>
            <person name="Park H.-J."/>
            <person name="Ramirez L."/>
            <person name="Alfaro M."/>
            <person name="Sun H."/>
            <person name="Tritt A."/>
            <person name="Yoshinaga Y."/>
            <person name="Zwiers L.-H."/>
            <person name="Turgeon B."/>
            <person name="Goodwin S."/>
            <person name="Spatafora J."/>
            <person name="Crous P."/>
            <person name="Grigoriev I."/>
        </authorList>
    </citation>
    <scope>NUCLEOTIDE SEQUENCE</scope>
    <source>
        <strain evidence="11">SCOH1-5</strain>
    </source>
</reference>
<dbReference type="EMBL" id="ML992689">
    <property type="protein sequence ID" value="KAF2209062.1"/>
    <property type="molecule type" value="Genomic_DNA"/>
</dbReference>
<dbReference type="GO" id="GO:0016020">
    <property type="term" value="C:membrane"/>
    <property type="evidence" value="ECO:0007669"/>
    <property type="project" value="UniProtKB-SubCell"/>
</dbReference>